<reference evidence="2 4" key="1">
    <citation type="submission" date="2019-03" db="EMBL/GenBank/DDBJ databases">
        <title>Genomic Encyclopedia of Type Strains, Phase IV (KMG-IV): sequencing the most valuable type-strain genomes for metagenomic binning, comparative biology and taxonomic classification.</title>
        <authorList>
            <person name="Goeker M."/>
        </authorList>
    </citation>
    <scope>NUCLEOTIDE SEQUENCE [LARGE SCALE GENOMIC DNA]</scope>
    <source>
        <strain evidence="2 4">DSM 12034</strain>
    </source>
</reference>
<dbReference type="RefSeq" id="WP_062194137.1">
    <property type="nucleotide sequence ID" value="NZ_SMAH01000003.1"/>
</dbReference>
<dbReference type="NCBIfam" id="NF033453">
    <property type="entry name" value="BREX_3_BrxF"/>
    <property type="match status" value="1"/>
</dbReference>
<dbReference type="EMBL" id="VJNC01000004">
    <property type="protein sequence ID" value="TSE22824.1"/>
    <property type="molecule type" value="Genomic_DNA"/>
</dbReference>
<accession>A0A4R3LGG0</accession>
<sequence>MLTRLDRLVDEIAALHSKLILLVGRPGCGKSALLAELANQRGMKVMNVGAVLGKRLAALPQRQRALQANVALRELADEYASGDLLLLDNIELLFDQSLKLDPLDLLKRHAHARRVVAVWPGELRDGRLIYAEMGHPEYQDYGLDGLVPFEIETVG</sequence>
<dbReference type="Pfam" id="PF00004">
    <property type="entry name" value="AAA"/>
    <property type="match status" value="1"/>
</dbReference>
<dbReference type="Gene3D" id="3.40.50.300">
    <property type="entry name" value="P-loop containing nucleotide triphosphate hydrolases"/>
    <property type="match status" value="1"/>
</dbReference>
<gene>
    <name evidence="2" type="ORF">EDC36_103156</name>
    <name evidence="3" type="ORF">Tigna_00799</name>
</gene>
<dbReference type="GO" id="GO:0016887">
    <property type="term" value="F:ATP hydrolysis activity"/>
    <property type="evidence" value="ECO:0007669"/>
    <property type="project" value="InterPro"/>
</dbReference>
<dbReference type="SUPFAM" id="SSF52540">
    <property type="entry name" value="P-loop containing nucleoside triphosphate hydrolases"/>
    <property type="match status" value="1"/>
</dbReference>
<dbReference type="GO" id="GO:0005524">
    <property type="term" value="F:ATP binding"/>
    <property type="evidence" value="ECO:0007669"/>
    <property type="project" value="InterPro"/>
</dbReference>
<evidence type="ECO:0000259" key="1">
    <source>
        <dbReference type="SMART" id="SM00382"/>
    </source>
</evidence>
<evidence type="ECO:0000313" key="2">
    <source>
        <dbReference type="EMBL" id="TCS99092.1"/>
    </source>
</evidence>
<evidence type="ECO:0000313" key="3">
    <source>
        <dbReference type="EMBL" id="TSE22824.1"/>
    </source>
</evidence>
<comment type="caution">
    <text evidence="2">The sequence shown here is derived from an EMBL/GenBank/DDBJ whole genome shotgun (WGS) entry which is preliminary data.</text>
</comment>
<keyword evidence="5" id="KW-1185">Reference proteome</keyword>
<dbReference type="EMBL" id="SMAH01000003">
    <property type="protein sequence ID" value="TCS99092.1"/>
    <property type="molecule type" value="Genomic_DNA"/>
</dbReference>
<dbReference type="SMART" id="SM00382">
    <property type="entry name" value="AAA"/>
    <property type="match status" value="1"/>
</dbReference>
<reference evidence="3 5" key="2">
    <citation type="submission" date="2019-07" db="EMBL/GenBank/DDBJ databases">
        <title>Tepidimonas ignava SPS-1037 draft genome.</title>
        <authorList>
            <person name="Da Costa M.S."/>
            <person name="Froufe H.J.C."/>
            <person name="Egas C."/>
            <person name="Albuquerque L."/>
        </authorList>
    </citation>
    <scope>NUCLEOTIDE SEQUENCE [LARGE SCALE GENOMIC DNA]</scope>
    <source>
        <strain evidence="3 5">SPS-1037</strain>
    </source>
</reference>
<dbReference type="InterPro" id="IPR027417">
    <property type="entry name" value="P-loop_NTPase"/>
</dbReference>
<organism evidence="2 4">
    <name type="scientific">Tepidimonas ignava</name>
    <dbReference type="NCBI Taxonomy" id="114249"/>
    <lineage>
        <taxon>Bacteria</taxon>
        <taxon>Pseudomonadati</taxon>
        <taxon>Pseudomonadota</taxon>
        <taxon>Betaproteobacteria</taxon>
        <taxon>Burkholderiales</taxon>
        <taxon>Tepidimonas</taxon>
    </lineage>
</organism>
<dbReference type="Proteomes" id="UP000315577">
    <property type="component" value="Unassembled WGS sequence"/>
</dbReference>
<dbReference type="Proteomes" id="UP000295536">
    <property type="component" value="Unassembled WGS sequence"/>
</dbReference>
<dbReference type="AlphaFoldDB" id="A0A4R3LGG0"/>
<dbReference type="InterPro" id="IPR048067">
    <property type="entry name" value="BREX_3_BrxF"/>
</dbReference>
<dbReference type="InterPro" id="IPR003593">
    <property type="entry name" value="AAA+_ATPase"/>
</dbReference>
<protein>
    <submittedName>
        <fullName evidence="2">ATPase family protein associated with various cellular activities (AAA)</fullName>
    </submittedName>
</protein>
<name>A0A4R3LGG0_9BURK</name>
<dbReference type="InterPro" id="IPR003959">
    <property type="entry name" value="ATPase_AAA_core"/>
</dbReference>
<dbReference type="OrthoDB" id="7503064at2"/>
<proteinExistence type="predicted"/>
<evidence type="ECO:0000313" key="4">
    <source>
        <dbReference type="Proteomes" id="UP000295536"/>
    </source>
</evidence>
<feature type="domain" description="AAA+ ATPase" evidence="1">
    <location>
        <begin position="16"/>
        <end position="153"/>
    </location>
</feature>
<evidence type="ECO:0000313" key="5">
    <source>
        <dbReference type="Proteomes" id="UP000315577"/>
    </source>
</evidence>